<evidence type="ECO:0000313" key="2">
    <source>
        <dbReference type="Proteomes" id="UP000001292"/>
    </source>
</evidence>
<dbReference type="Proteomes" id="UP000001292">
    <property type="component" value="Unassembled WGS sequence"/>
</dbReference>
<gene>
    <name evidence="1" type="primary">Dsec\GM20265</name>
    <name evidence="1" type="ORF">Dsec_GM20265</name>
</gene>
<dbReference type="EMBL" id="CH480816">
    <property type="protein sequence ID" value="EDW47746.1"/>
    <property type="molecule type" value="Genomic_DNA"/>
</dbReference>
<protein>
    <submittedName>
        <fullName evidence="1">GM20265</fullName>
    </submittedName>
</protein>
<proteinExistence type="predicted"/>
<accession>B4HQL1</accession>
<dbReference type="HOGENOM" id="CLU_1798475_0_0_1"/>
<evidence type="ECO:0000313" key="1">
    <source>
        <dbReference type="EMBL" id="EDW47746.1"/>
    </source>
</evidence>
<name>B4HQL1_DROSE</name>
<sequence>MDRIVMKRDRGVWNSRNFASGHRLRLKVQSSRTSRSGQQHPSQLRFWARNMCQLPGLPGEVHSNLQEASQEMKKVPKGREHRSMMGKISGAHSCVSMEQVSKSFRPTIAAGDQHPPKMRISKCDLVLVGFSHGCVCLWMKIKEP</sequence>
<reference evidence="1 2" key="1">
    <citation type="journal article" date="2007" name="Nature">
        <title>Evolution of genes and genomes on the Drosophila phylogeny.</title>
        <authorList>
            <consortium name="Drosophila 12 Genomes Consortium"/>
            <person name="Clark A.G."/>
            <person name="Eisen M.B."/>
            <person name="Smith D.R."/>
            <person name="Bergman C.M."/>
            <person name="Oliver B."/>
            <person name="Markow T.A."/>
            <person name="Kaufman T.C."/>
            <person name="Kellis M."/>
            <person name="Gelbart W."/>
            <person name="Iyer V.N."/>
            <person name="Pollard D.A."/>
            <person name="Sackton T.B."/>
            <person name="Larracuente A.M."/>
            <person name="Singh N.D."/>
            <person name="Abad J.P."/>
            <person name="Abt D.N."/>
            <person name="Adryan B."/>
            <person name="Aguade M."/>
            <person name="Akashi H."/>
            <person name="Anderson W.W."/>
            <person name="Aquadro C.F."/>
            <person name="Ardell D.H."/>
            <person name="Arguello R."/>
            <person name="Artieri C.G."/>
            <person name="Barbash D.A."/>
            <person name="Barker D."/>
            <person name="Barsanti P."/>
            <person name="Batterham P."/>
            <person name="Batzoglou S."/>
            <person name="Begun D."/>
            <person name="Bhutkar A."/>
            <person name="Blanco E."/>
            <person name="Bosak S.A."/>
            <person name="Bradley R.K."/>
            <person name="Brand A.D."/>
            <person name="Brent M.R."/>
            <person name="Brooks A.N."/>
            <person name="Brown R.H."/>
            <person name="Butlin R.K."/>
            <person name="Caggese C."/>
            <person name="Calvi B.R."/>
            <person name="Bernardo de Carvalho A."/>
            <person name="Caspi A."/>
            <person name="Castrezana S."/>
            <person name="Celniker S.E."/>
            <person name="Chang J.L."/>
            <person name="Chapple C."/>
            <person name="Chatterji S."/>
            <person name="Chinwalla A."/>
            <person name="Civetta A."/>
            <person name="Clifton S.W."/>
            <person name="Comeron J.M."/>
            <person name="Costello J.C."/>
            <person name="Coyne J.A."/>
            <person name="Daub J."/>
            <person name="David R.G."/>
            <person name="Delcher A.L."/>
            <person name="Delehaunty K."/>
            <person name="Do C.B."/>
            <person name="Ebling H."/>
            <person name="Edwards K."/>
            <person name="Eickbush T."/>
            <person name="Evans J.D."/>
            <person name="Filipski A."/>
            <person name="Findeiss S."/>
            <person name="Freyhult E."/>
            <person name="Fulton L."/>
            <person name="Fulton R."/>
            <person name="Garcia A.C."/>
            <person name="Gardiner A."/>
            <person name="Garfield D.A."/>
            <person name="Garvin B.E."/>
            <person name="Gibson G."/>
            <person name="Gilbert D."/>
            <person name="Gnerre S."/>
            <person name="Godfrey J."/>
            <person name="Good R."/>
            <person name="Gotea V."/>
            <person name="Gravely B."/>
            <person name="Greenberg A.J."/>
            <person name="Griffiths-Jones S."/>
            <person name="Gross S."/>
            <person name="Guigo R."/>
            <person name="Gustafson E.A."/>
            <person name="Haerty W."/>
            <person name="Hahn M.W."/>
            <person name="Halligan D.L."/>
            <person name="Halpern A.L."/>
            <person name="Halter G.M."/>
            <person name="Han M.V."/>
            <person name="Heger A."/>
            <person name="Hillier L."/>
            <person name="Hinrichs A.S."/>
            <person name="Holmes I."/>
            <person name="Hoskins R.A."/>
            <person name="Hubisz M.J."/>
            <person name="Hultmark D."/>
            <person name="Huntley M.A."/>
            <person name="Jaffe D.B."/>
            <person name="Jagadeeshan S."/>
            <person name="Jeck W.R."/>
            <person name="Johnson J."/>
            <person name="Jones C.D."/>
            <person name="Jordan W.C."/>
            <person name="Karpen G.H."/>
            <person name="Kataoka E."/>
            <person name="Keightley P.D."/>
            <person name="Kheradpour P."/>
            <person name="Kirkness E.F."/>
            <person name="Koerich L.B."/>
            <person name="Kristiansen K."/>
            <person name="Kudrna D."/>
            <person name="Kulathinal R.J."/>
            <person name="Kumar S."/>
            <person name="Kwok R."/>
            <person name="Lander E."/>
            <person name="Langley C.H."/>
            <person name="Lapoint R."/>
            <person name="Lazzaro B.P."/>
            <person name="Lee S.J."/>
            <person name="Levesque L."/>
            <person name="Li R."/>
            <person name="Lin C.F."/>
            <person name="Lin M.F."/>
            <person name="Lindblad-Toh K."/>
            <person name="Llopart A."/>
            <person name="Long M."/>
            <person name="Low L."/>
            <person name="Lozovsky E."/>
            <person name="Lu J."/>
            <person name="Luo M."/>
            <person name="Machado C.A."/>
            <person name="Makalowski W."/>
            <person name="Marzo M."/>
            <person name="Matsuda M."/>
            <person name="Matzkin L."/>
            <person name="McAllister B."/>
            <person name="McBride C.S."/>
            <person name="McKernan B."/>
            <person name="McKernan K."/>
            <person name="Mendez-Lago M."/>
            <person name="Minx P."/>
            <person name="Mollenhauer M.U."/>
            <person name="Montooth K."/>
            <person name="Mount S.M."/>
            <person name="Mu X."/>
            <person name="Myers E."/>
            <person name="Negre B."/>
            <person name="Newfeld S."/>
            <person name="Nielsen R."/>
            <person name="Noor M.A."/>
            <person name="O'Grady P."/>
            <person name="Pachter L."/>
            <person name="Papaceit M."/>
            <person name="Parisi M.J."/>
            <person name="Parisi M."/>
            <person name="Parts L."/>
            <person name="Pedersen J.S."/>
            <person name="Pesole G."/>
            <person name="Phillippy A.M."/>
            <person name="Ponting C.P."/>
            <person name="Pop M."/>
            <person name="Porcelli D."/>
            <person name="Powell J.R."/>
            <person name="Prohaska S."/>
            <person name="Pruitt K."/>
            <person name="Puig M."/>
            <person name="Quesneville H."/>
            <person name="Ram K.R."/>
            <person name="Rand D."/>
            <person name="Rasmussen M.D."/>
            <person name="Reed L.K."/>
            <person name="Reenan R."/>
            <person name="Reily A."/>
            <person name="Remington K.A."/>
            <person name="Rieger T.T."/>
            <person name="Ritchie M.G."/>
            <person name="Robin C."/>
            <person name="Rogers Y.H."/>
            <person name="Rohde C."/>
            <person name="Rozas J."/>
            <person name="Rubenfield M.J."/>
            <person name="Ruiz A."/>
            <person name="Russo S."/>
            <person name="Salzberg S.L."/>
            <person name="Sanchez-Gracia A."/>
            <person name="Saranga D.J."/>
            <person name="Sato H."/>
            <person name="Schaeffer S.W."/>
            <person name="Schatz M.C."/>
            <person name="Schlenke T."/>
            <person name="Schwartz R."/>
            <person name="Segarra C."/>
            <person name="Singh R.S."/>
            <person name="Sirot L."/>
            <person name="Sirota M."/>
            <person name="Sisneros N.B."/>
            <person name="Smith C.D."/>
            <person name="Smith T.F."/>
            <person name="Spieth J."/>
            <person name="Stage D.E."/>
            <person name="Stark A."/>
            <person name="Stephan W."/>
            <person name="Strausberg R.L."/>
            <person name="Strempel S."/>
            <person name="Sturgill D."/>
            <person name="Sutton G."/>
            <person name="Sutton G.G."/>
            <person name="Tao W."/>
            <person name="Teichmann S."/>
            <person name="Tobari Y.N."/>
            <person name="Tomimura Y."/>
            <person name="Tsolas J.M."/>
            <person name="Valente V.L."/>
            <person name="Venter E."/>
            <person name="Venter J.C."/>
            <person name="Vicario S."/>
            <person name="Vieira F.G."/>
            <person name="Vilella A.J."/>
            <person name="Villasante A."/>
            <person name="Walenz B."/>
            <person name="Wang J."/>
            <person name="Wasserman M."/>
            <person name="Watts T."/>
            <person name="Wilson D."/>
            <person name="Wilson R.K."/>
            <person name="Wing R.A."/>
            <person name="Wolfner M.F."/>
            <person name="Wong A."/>
            <person name="Wong G.K."/>
            <person name="Wu C.I."/>
            <person name="Wu G."/>
            <person name="Yamamoto D."/>
            <person name="Yang H.P."/>
            <person name="Yang S.P."/>
            <person name="Yorke J.A."/>
            <person name="Yoshida K."/>
            <person name="Zdobnov E."/>
            <person name="Zhang P."/>
            <person name="Zhang Y."/>
            <person name="Zimin A.V."/>
            <person name="Baldwin J."/>
            <person name="Abdouelleil A."/>
            <person name="Abdulkadir J."/>
            <person name="Abebe A."/>
            <person name="Abera B."/>
            <person name="Abreu J."/>
            <person name="Acer S.C."/>
            <person name="Aftuck L."/>
            <person name="Alexander A."/>
            <person name="An P."/>
            <person name="Anderson E."/>
            <person name="Anderson S."/>
            <person name="Arachi H."/>
            <person name="Azer M."/>
            <person name="Bachantsang P."/>
            <person name="Barry A."/>
            <person name="Bayul T."/>
            <person name="Berlin A."/>
            <person name="Bessette D."/>
            <person name="Bloom T."/>
            <person name="Blye J."/>
            <person name="Boguslavskiy L."/>
            <person name="Bonnet C."/>
            <person name="Boukhgalter B."/>
            <person name="Bourzgui I."/>
            <person name="Brown A."/>
            <person name="Cahill P."/>
            <person name="Channer S."/>
            <person name="Cheshatsang Y."/>
            <person name="Chuda L."/>
            <person name="Citroen M."/>
            <person name="Collymore A."/>
            <person name="Cooke P."/>
            <person name="Costello M."/>
            <person name="D'Aco K."/>
            <person name="Daza R."/>
            <person name="De Haan G."/>
            <person name="DeGray S."/>
            <person name="DeMaso C."/>
            <person name="Dhargay N."/>
            <person name="Dooley K."/>
            <person name="Dooley E."/>
            <person name="Doricent M."/>
            <person name="Dorje P."/>
            <person name="Dorjee K."/>
            <person name="Dupes A."/>
            <person name="Elong R."/>
            <person name="Falk J."/>
            <person name="Farina A."/>
            <person name="Faro S."/>
            <person name="Ferguson D."/>
            <person name="Fisher S."/>
            <person name="Foley C.D."/>
            <person name="Franke A."/>
            <person name="Friedrich D."/>
            <person name="Gadbois L."/>
            <person name="Gearin G."/>
            <person name="Gearin C.R."/>
            <person name="Giannoukos G."/>
            <person name="Goode T."/>
            <person name="Graham J."/>
            <person name="Grandbois E."/>
            <person name="Grewal S."/>
            <person name="Gyaltsen K."/>
            <person name="Hafez N."/>
            <person name="Hagos B."/>
            <person name="Hall J."/>
            <person name="Henson C."/>
            <person name="Hollinger A."/>
            <person name="Honan T."/>
            <person name="Huard M.D."/>
            <person name="Hughes L."/>
            <person name="Hurhula B."/>
            <person name="Husby M.E."/>
            <person name="Kamat A."/>
            <person name="Kanga B."/>
            <person name="Kashin S."/>
            <person name="Khazanovich D."/>
            <person name="Kisner P."/>
            <person name="Lance K."/>
            <person name="Lara M."/>
            <person name="Lee W."/>
            <person name="Lennon N."/>
            <person name="Letendre F."/>
            <person name="LeVine R."/>
            <person name="Lipovsky A."/>
            <person name="Liu X."/>
            <person name="Liu J."/>
            <person name="Liu S."/>
            <person name="Lokyitsang T."/>
            <person name="Lokyitsang Y."/>
            <person name="Lubonja R."/>
            <person name="Lui A."/>
            <person name="MacDonald P."/>
            <person name="Magnisalis V."/>
            <person name="Maru K."/>
            <person name="Matthews C."/>
            <person name="McCusker W."/>
            <person name="McDonough S."/>
            <person name="Mehta T."/>
            <person name="Meldrim J."/>
            <person name="Meneus L."/>
            <person name="Mihai O."/>
            <person name="Mihalev A."/>
            <person name="Mihova T."/>
            <person name="Mittelman R."/>
            <person name="Mlenga V."/>
            <person name="Montmayeur A."/>
            <person name="Mulrain L."/>
            <person name="Navidi A."/>
            <person name="Naylor J."/>
            <person name="Negash T."/>
            <person name="Nguyen T."/>
            <person name="Nguyen N."/>
            <person name="Nicol R."/>
            <person name="Norbu C."/>
            <person name="Norbu N."/>
            <person name="Novod N."/>
            <person name="O'Neill B."/>
            <person name="Osman S."/>
            <person name="Markiewicz E."/>
            <person name="Oyono O.L."/>
            <person name="Patti C."/>
            <person name="Phunkhang P."/>
            <person name="Pierre F."/>
            <person name="Priest M."/>
            <person name="Raghuraman S."/>
            <person name="Rege F."/>
            <person name="Reyes R."/>
            <person name="Rise C."/>
            <person name="Rogov P."/>
            <person name="Ross K."/>
            <person name="Ryan E."/>
            <person name="Settipalli S."/>
            <person name="Shea T."/>
            <person name="Sherpa N."/>
            <person name="Shi L."/>
            <person name="Shih D."/>
            <person name="Sparrow T."/>
            <person name="Spaulding J."/>
            <person name="Stalker J."/>
            <person name="Stange-Thomann N."/>
            <person name="Stavropoulos S."/>
            <person name="Stone C."/>
            <person name="Strader C."/>
            <person name="Tesfaye S."/>
            <person name="Thomson T."/>
            <person name="Thoulutsang Y."/>
            <person name="Thoulutsang D."/>
            <person name="Topham K."/>
            <person name="Topping I."/>
            <person name="Tsamla T."/>
            <person name="Vassiliev H."/>
            <person name="Vo A."/>
            <person name="Wangchuk T."/>
            <person name="Wangdi T."/>
            <person name="Weiand M."/>
            <person name="Wilkinson J."/>
            <person name="Wilson A."/>
            <person name="Yadav S."/>
            <person name="Young G."/>
            <person name="Yu Q."/>
            <person name="Zembek L."/>
            <person name="Zhong D."/>
            <person name="Zimmer A."/>
            <person name="Zwirko Z."/>
            <person name="Jaffe D.B."/>
            <person name="Alvarez P."/>
            <person name="Brockman W."/>
            <person name="Butler J."/>
            <person name="Chin C."/>
            <person name="Gnerre S."/>
            <person name="Grabherr M."/>
            <person name="Kleber M."/>
            <person name="Mauceli E."/>
            <person name="MacCallum I."/>
        </authorList>
    </citation>
    <scope>NUCLEOTIDE SEQUENCE [LARGE SCALE GENOMIC DNA]</scope>
    <source>
        <strain evidence="2">Rob3c / Tucson 14021-0248.25</strain>
    </source>
</reference>
<organism evidence="2">
    <name type="scientific">Drosophila sechellia</name>
    <name type="common">Fruit fly</name>
    <dbReference type="NCBI Taxonomy" id="7238"/>
    <lineage>
        <taxon>Eukaryota</taxon>
        <taxon>Metazoa</taxon>
        <taxon>Ecdysozoa</taxon>
        <taxon>Arthropoda</taxon>
        <taxon>Hexapoda</taxon>
        <taxon>Insecta</taxon>
        <taxon>Pterygota</taxon>
        <taxon>Neoptera</taxon>
        <taxon>Endopterygota</taxon>
        <taxon>Diptera</taxon>
        <taxon>Brachycera</taxon>
        <taxon>Muscomorpha</taxon>
        <taxon>Ephydroidea</taxon>
        <taxon>Drosophilidae</taxon>
        <taxon>Drosophila</taxon>
        <taxon>Sophophora</taxon>
    </lineage>
</organism>
<dbReference type="AlphaFoldDB" id="B4HQL1"/>
<keyword evidence="2" id="KW-1185">Reference proteome</keyword>